<dbReference type="SUPFAM" id="SSF103481">
    <property type="entry name" value="Multidrug resistance efflux transporter EmrE"/>
    <property type="match status" value="1"/>
</dbReference>
<dbReference type="GO" id="GO:0005886">
    <property type="term" value="C:plasma membrane"/>
    <property type="evidence" value="ECO:0007669"/>
    <property type="project" value="UniProtKB-SubCell"/>
</dbReference>
<dbReference type="InterPro" id="IPR000620">
    <property type="entry name" value="EamA_dom"/>
</dbReference>
<feature type="transmembrane region" description="Helical" evidence="7">
    <location>
        <begin position="205"/>
        <end position="221"/>
    </location>
</feature>
<protein>
    <submittedName>
        <fullName evidence="9">EamA-like transporter family</fullName>
    </submittedName>
</protein>
<feature type="transmembrane region" description="Helical" evidence="7">
    <location>
        <begin position="233"/>
        <end position="253"/>
    </location>
</feature>
<keyword evidence="10" id="KW-1185">Reference proteome</keyword>
<dbReference type="NCBIfam" id="NF008676">
    <property type="entry name" value="PRK11689.1"/>
    <property type="match status" value="1"/>
</dbReference>
<comment type="caution">
    <text evidence="9">The sequence shown here is derived from an EMBL/GenBank/DDBJ whole genome shotgun (WGS) entry which is preliminary data.</text>
</comment>
<sequence>MRPEENKSTRPHNPLNGHAISHRGTVIGLAAILLWGFMAGLVRIVADNFGATLGSAMIYTIGGVLLFITRRPEPIRNYPRVYLLVGGLMFVLYEASISLAIGLASTSAQSIEVSLVNYLWPTLLVLMTAAFSRRKGAVRRALPGALVATIGVFMAVGGEDLDINVALQNIASNPLPYLLAFAGAFIWSIYATVTPSLADGHDGTTIFFCCVAVALWIIHFVSGQGLPAHMPSFWGFAAVLACALSIAGGYACWGYGMLHGNMETLALGSYATPVLSTASSTVLLGVALGLPFWIGVALVVTGSLINVWFGKHAPVSDSGESDMRDAA</sequence>
<evidence type="ECO:0000256" key="2">
    <source>
        <dbReference type="ARBA" id="ARBA00007362"/>
    </source>
</evidence>
<evidence type="ECO:0000313" key="10">
    <source>
        <dbReference type="Proteomes" id="UP000529710"/>
    </source>
</evidence>
<keyword evidence="6 7" id="KW-0472">Membrane</keyword>
<dbReference type="AlphaFoldDB" id="A0A7Y0HV74"/>
<evidence type="ECO:0000313" key="9">
    <source>
        <dbReference type="EMBL" id="NMM96931.1"/>
    </source>
</evidence>
<dbReference type="Proteomes" id="UP000529710">
    <property type="component" value="Unassembled WGS sequence"/>
</dbReference>
<feature type="transmembrane region" description="Helical" evidence="7">
    <location>
        <begin position="115"/>
        <end position="132"/>
    </location>
</feature>
<feature type="transmembrane region" description="Helical" evidence="7">
    <location>
        <begin position="51"/>
        <end position="69"/>
    </location>
</feature>
<dbReference type="InterPro" id="IPR037185">
    <property type="entry name" value="EmrE-like"/>
</dbReference>
<feature type="transmembrane region" description="Helical" evidence="7">
    <location>
        <begin position="81"/>
        <end position="103"/>
    </location>
</feature>
<evidence type="ECO:0000259" key="8">
    <source>
        <dbReference type="Pfam" id="PF00892"/>
    </source>
</evidence>
<proteinExistence type="inferred from homology"/>
<keyword evidence="3" id="KW-1003">Cell membrane</keyword>
<comment type="subcellular location">
    <subcellularLocation>
        <location evidence="1">Cell membrane</location>
        <topology evidence="1">Multi-pass membrane protein</topology>
    </subcellularLocation>
</comment>
<feature type="transmembrane region" description="Helical" evidence="7">
    <location>
        <begin position="26"/>
        <end position="45"/>
    </location>
</feature>
<dbReference type="RefSeq" id="WP_169080806.1">
    <property type="nucleotide sequence ID" value="NZ_JAAIIF010000018.1"/>
</dbReference>
<name>A0A7Y0HV74_9BIFI</name>
<keyword evidence="5 7" id="KW-1133">Transmembrane helix</keyword>
<organism evidence="9 10">
    <name type="scientific">Bifidobacterium erythrocebi</name>
    <dbReference type="NCBI Taxonomy" id="2675325"/>
    <lineage>
        <taxon>Bacteria</taxon>
        <taxon>Bacillati</taxon>
        <taxon>Actinomycetota</taxon>
        <taxon>Actinomycetes</taxon>
        <taxon>Bifidobacteriales</taxon>
        <taxon>Bifidobacteriaceae</taxon>
        <taxon>Bifidobacterium</taxon>
    </lineage>
</organism>
<dbReference type="PANTHER" id="PTHR42920:SF24">
    <property type="entry name" value="AROMATIC AMINO ACID EXPORTER YDDG"/>
    <property type="match status" value="1"/>
</dbReference>
<feature type="transmembrane region" description="Helical" evidence="7">
    <location>
        <begin position="177"/>
        <end position="198"/>
    </location>
</feature>
<dbReference type="Pfam" id="PF00892">
    <property type="entry name" value="EamA"/>
    <property type="match status" value="1"/>
</dbReference>
<feature type="domain" description="EamA" evidence="8">
    <location>
        <begin position="177"/>
        <end position="307"/>
    </location>
</feature>
<gene>
    <name evidence="9" type="ORF">G1C98_1669</name>
</gene>
<evidence type="ECO:0000256" key="5">
    <source>
        <dbReference type="ARBA" id="ARBA00022989"/>
    </source>
</evidence>
<reference evidence="9 10" key="1">
    <citation type="submission" date="2020-02" db="EMBL/GenBank/DDBJ databases">
        <title>Characterization of phylogenetic diversity of novel bifidobacterial species isolated in Czech ZOOs.</title>
        <authorList>
            <person name="Lugli G.A."/>
            <person name="Vera N.B."/>
            <person name="Ventura M."/>
        </authorList>
    </citation>
    <scope>NUCLEOTIDE SEQUENCE [LARGE SCALE GENOMIC DNA]</scope>
    <source>
        <strain evidence="9 10">DSM 109960</strain>
    </source>
</reference>
<evidence type="ECO:0000256" key="1">
    <source>
        <dbReference type="ARBA" id="ARBA00004651"/>
    </source>
</evidence>
<evidence type="ECO:0000256" key="6">
    <source>
        <dbReference type="ARBA" id="ARBA00023136"/>
    </source>
</evidence>
<comment type="similarity">
    <text evidence="2">Belongs to the EamA transporter family.</text>
</comment>
<evidence type="ECO:0000256" key="7">
    <source>
        <dbReference type="SAM" id="Phobius"/>
    </source>
</evidence>
<dbReference type="PANTHER" id="PTHR42920">
    <property type="entry name" value="OS03G0707200 PROTEIN-RELATED"/>
    <property type="match status" value="1"/>
</dbReference>
<evidence type="ECO:0000256" key="3">
    <source>
        <dbReference type="ARBA" id="ARBA00022475"/>
    </source>
</evidence>
<dbReference type="EMBL" id="JAAIIF010000018">
    <property type="protein sequence ID" value="NMM96931.1"/>
    <property type="molecule type" value="Genomic_DNA"/>
</dbReference>
<keyword evidence="4 7" id="KW-0812">Transmembrane</keyword>
<dbReference type="InterPro" id="IPR051258">
    <property type="entry name" value="Diverse_Substrate_Transporter"/>
</dbReference>
<accession>A0A7Y0HV74</accession>
<evidence type="ECO:0000256" key="4">
    <source>
        <dbReference type="ARBA" id="ARBA00022692"/>
    </source>
</evidence>